<evidence type="ECO:0000256" key="1">
    <source>
        <dbReference type="SAM" id="MobiDB-lite"/>
    </source>
</evidence>
<reference evidence="2 3" key="1">
    <citation type="journal article" date="2018" name="BMC Genomics">
        <title>Comparative genome analyses reveal sequence features reflecting distinct modes of host-adaptation between dicot and monocot powdery mildew.</title>
        <authorList>
            <person name="Wu Y."/>
            <person name="Ma X."/>
            <person name="Pan Z."/>
            <person name="Kale S.D."/>
            <person name="Song Y."/>
            <person name="King H."/>
            <person name="Zhang Q."/>
            <person name="Presley C."/>
            <person name="Deng X."/>
            <person name="Wei C.I."/>
            <person name="Xiao S."/>
        </authorList>
    </citation>
    <scope>NUCLEOTIDE SEQUENCE [LARGE SCALE GENOMIC DNA]</scope>
    <source>
        <strain evidence="2">UCSC1</strain>
    </source>
</reference>
<evidence type="ECO:0000313" key="3">
    <source>
        <dbReference type="Proteomes" id="UP000285405"/>
    </source>
</evidence>
<sequence>SHTTATVVDRHLQKTTHKTICKHANDKNTRETGFQFLAVAVDASDTDWELRHWPSTEHIRHNHPPSKSTSSHPAYRKPAKAEMNQARLLHNADKSDSSYFRP</sequence>
<dbReference type="EMBL" id="MCBR01001548">
    <property type="protein sequence ID" value="RKF82397.1"/>
    <property type="molecule type" value="Genomic_DNA"/>
</dbReference>
<protein>
    <submittedName>
        <fullName evidence="2">Uncharacterized protein</fullName>
    </submittedName>
</protein>
<name>A0A420J6I7_9PEZI</name>
<feature type="non-terminal residue" evidence="2">
    <location>
        <position position="1"/>
    </location>
</feature>
<organism evidence="2 3">
    <name type="scientific">Golovinomyces cichoracearum</name>
    <dbReference type="NCBI Taxonomy" id="62708"/>
    <lineage>
        <taxon>Eukaryota</taxon>
        <taxon>Fungi</taxon>
        <taxon>Dikarya</taxon>
        <taxon>Ascomycota</taxon>
        <taxon>Pezizomycotina</taxon>
        <taxon>Leotiomycetes</taxon>
        <taxon>Erysiphales</taxon>
        <taxon>Erysiphaceae</taxon>
        <taxon>Golovinomyces</taxon>
    </lineage>
</organism>
<dbReference type="AlphaFoldDB" id="A0A420J6I7"/>
<proteinExistence type="predicted"/>
<comment type="caution">
    <text evidence="2">The sequence shown here is derived from an EMBL/GenBank/DDBJ whole genome shotgun (WGS) entry which is preliminary data.</text>
</comment>
<evidence type="ECO:0000313" key="2">
    <source>
        <dbReference type="EMBL" id="RKF82397.1"/>
    </source>
</evidence>
<gene>
    <name evidence="2" type="ORF">GcC1_015036</name>
</gene>
<feature type="region of interest" description="Disordered" evidence="1">
    <location>
        <begin position="55"/>
        <end position="102"/>
    </location>
</feature>
<dbReference type="Proteomes" id="UP000285405">
    <property type="component" value="Unassembled WGS sequence"/>
</dbReference>
<accession>A0A420J6I7</accession>